<accession>A0A1C7NT26</accession>
<comment type="caution">
    <text evidence="2">The sequence shown here is derived from an EMBL/GenBank/DDBJ whole genome shotgun (WGS) entry which is preliminary data.</text>
</comment>
<reference evidence="2 3" key="1">
    <citation type="journal article" date="2016" name="Syst. Appl. Microbiol.">
        <title>Pararhizobium polonicum sp. nov. isolated from tumors on stone fruit rootstocks.</title>
        <authorList>
            <person name="Pulawska J."/>
            <person name="Kuzmanovic N."/>
            <person name="Willems A."/>
            <person name="Pothier J.F."/>
        </authorList>
    </citation>
    <scope>NUCLEOTIDE SEQUENCE [LARGE SCALE GENOMIC DNA]</scope>
    <source>
        <strain evidence="2 3">F5.1</strain>
    </source>
</reference>
<feature type="transmembrane region" description="Helical" evidence="1">
    <location>
        <begin position="132"/>
        <end position="155"/>
    </location>
</feature>
<keyword evidence="1" id="KW-0472">Membrane</keyword>
<dbReference type="AlphaFoldDB" id="A0A1C7NT26"/>
<keyword evidence="3" id="KW-1185">Reference proteome</keyword>
<feature type="transmembrane region" description="Helical" evidence="1">
    <location>
        <begin position="54"/>
        <end position="74"/>
    </location>
</feature>
<keyword evidence="1" id="KW-0812">Transmembrane</keyword>
<gene>
    <name evidence="2" type="ORF">ADU59_28355</name>
</gene>
<dbReference type="STRING" id="1612624.ADU59_28355"/>
<evidence type="ECO:0000313" key="3">
    <source>
        <dbReference type="Proteomes" id="UP000093111"/>
    </source>
</evidence>
<name>A0A1C7NT26_9HYPH</name>
<evidence type="ECO:0000313" key="2">
    <source>
        <dbReference type="EMBL" id="OBZ92148.1"/>
    </source>
</evidence>
<evidence type="ECO:0000256" key="1">
    <source>
        <dbReference type="SAM" id="Phobius"/>
    </source>
</evidence>
<feature type="transmembrane region" description="Helical" evidence="1">
    <location>
        <begin position="193"/>
        <end position="211"/>
    </location>
</feature>
<proteinExistence type="predicted"/>
<sequence>MKYRLYRFSVWCGVIVLIASTVAFFFLGKLFPPPDPSWGTTEITAFFTENRTRIIWSVIMMAFFAPFFYFFAVITTLQIKRIEGELGLLSLVQLTTGVIAPTGWVYPMSALATGTFRPERNPELLLLISDQFFLTLVGVAFIFSLNLVSIGIAALADRREKPVFPRWFGYANLFMALLFAPGIFVYAFHDGPLAWNGLFALWIPACTFPVWKIMMIVGLLRAVKSEEAEEAAALQAAA</sequence>
<evidence type="ECO:0008006" key="4">
    <source>
        <dbReference type="Google" id="ProtNLM"/>
    </source>
</evidence>
<dbReference type="Proteomes" id="UP000093111">
    <property type="component" value="Unassembled WGS sequence"/>
</dbReference>
<dbReference type="EMBL" id="LGLV01000023">
    <property type="protein sequence ID" value="OBZ92148.1"/>
    <property type="molecule type" value="Genomic_DNA"/>
</dbReference>
<keyword evidence="1" id="KW-1133">Transmembrane helix</keyword>
<dbReference type="OrthoDB" id="7510310at2"/>
<dbReference type="PATRIC" id="fig|1612624.7.peg.3845"/>
<feature type="transmembrane region" description="Helical" evidence="1">
    <location>
        <begin position="167"/>
        <end position="187"/>
    </location>
</feature>
<feature type="transmembrane region" description="Helical" evidence="1">
    <location>
        <begin position="5"/>
        <end position="27"/>
    </location>
</feature>
<organism evidence="2 3">
    <name type="scientific">Pararhizobium polonicum</name>
    <dbReference type="NCBI Taxonomy" id="1612624"/>
    <lineage>
        <taxon>Bacteria</taxon>
        <taxon>Pseudomonadati</taxon>
        <taxon>Pseudomonadota</taxon>
        <taxon>Alphaproteobacteria</taxon>
        <taxon>Hyphomicrobiales</taxon>
        <taxon>Rhizobiaceae</taxon>
        <taxon>Rhizobium/Agrobacterium group</taxon>
        <taxon>Pararhizobium</taxon>
    </lineage>
</organism>
<protein>
    <recommendedName>
        <fullName evidence="4">DUF4386 domain-containing protein</fullName>
    </recommendedName>
</protein>
<feature type="transmembrane region" description="Helical" evidence="1">
    <location>
        <begin position="86"/>
        <end position="106"/>
    </location>
</feature>